<dbReference type="EMBL" id="DSUJ01000010">
    <property type="protein sequence ID" value="HFI92217.1"/>
    <property type="molecule type" value="Genomic_DNA"/>
</dbReference>
<dbReference type="InterPro" id="IPR005467">
    <property type="entry name" value="His_kinase_dom"/>
</dbReference>
<dbReference type="PROSITE" id="PS50112">
    <property type="entry name" value="PAS"/>
    <property type="match status" value="1"/>
</dbReference>
<evidence type="ECO:0000259" key="12">
    <source>
        <dbReference type="PROSITE" id="PS50885"/>
    </source>
</evidence>
<dbReference type="EC" id="2.7.13.3" evidence="3"/>
<feature type="transmembrane region" description="Helical" evidence="8">
    <location>
        <begin position="163"/>
        <end position="186"/>
    </location>
</feature>
<dbReference type="SMART" id="SM00086">
    <property type="entry name" value="PAC"/>
    <property type="match status" value="1"/>
</dbReference>
<evidence type="ECO:0000256" key="2">
    <source>
        <dbReference type="ARBA" id="ARBA00004370"/>
    </source>
</evidence>
<evidence type="ECO:0000313" key="13">
    <source>
        <dbReference type="EMBL" id="HFI92217.1"/>
    </source>
</evidence>
<dbReference type="Gene3D" id="1.10.287.130">
    <property type="match status" value="1"/>
</dbReference>
<evidence type="ECO:0000256" key="1">
    <source>
        <dbReference type="ARBA" id="ARBA00000085"/>
    </source>
</evidence>
<comment type="caution">
    <text evidence="13">The sequence shown here is derived from an EMBL/GenBank/DDBJ whole genome shotgun (WGS) entry which is preliminary data.</text>
</comment>
<feature type="transmembrane region" description="Helical" evidence="8">
    <location>
        <begin position="20"/>
        <end position="37"/>
    </location>
</feature>
<dbReference type="PANTHER" id="PTHR43047:SF72">
    <property type="entry name" value="OSMOSENSING HISTIDINE PROTEIN KINASE SLN1"/>
    <property type="match status" value="1"/>
</dbReference>
<sequence>MLNRGYMKNYSQKLQLKLTIEFAVFFIIISAVIYFFTTDKFETDLKEKFEYKASIFSNYLEQNPQFFWTDSIDNKELLIRLAELNNAEYLVIENSRGKLIDAINLDVAEKYLYIRSDIEGGISADKQIYRIAKPLYPTKILAGKFYAGFKAYEQISKLERIKLLTALFSLTVLLSGIVITYILSLLSFRPILAIIEALDRTIKGNYTVKIKYEGKNELGLLVDKINDVLDELQKKAENNERLDQKITDVLRERLSEVGAEISEQEYAKRILRKSEEQFKLLFENAPIGMVIISSEGRIMSINKSFCDTLDYDNEELLGVPIKYLFEKDEIPFFITKNSKNESVIRISDINAEKRLIKKDGKEINVIVKSVGVEDDNGDVDHYIMQLLDITAIKKAQQELLKALERAEQSDKLKTAFLAQMSHEIRTPLNVILTSIPLFEDLIPQGDDEMKVILDSVKSAGKRLHRTIDMILNMSSVQSGNYKPHYESFSLSDDLKKLTEEFRSLSEDKGLTLNFTNLAGSTFITADRYTVNQIFQNLIGNAIKYTQKGFIDVILREQPNKKLKVEVRDTGIGMSKEYLQNIFTPFSQENTGHKREYEGNGLGLALVKKYAEINHAEIHVESEKGKGSVFSVVFDKEVDLSILKNLDNTKEVGNK</sequence>
<dbReference type="InterPro" id="IPR004358">
    <property type="entry name" value="Sig_transdc_His_kin-like_C"/>
</dbReference>
<dbReference type="GO" id="GO:0009927">
    <property type="term" value="F:histidine phosphotransfer kinase activity"/>
    <property type="evidence" value="ECO:0007669"/>
    <property type="project" value="TreeGrafter"/>
</dbReference>
<keyword evidence="6" id="KW-0418">Kinase</keyword>
<dbReference type="PROSITE" id="PS50113">
    <property type="entry name" value="PAC"/>
    <property type="match status" value="1"/>
</dbReference>
<reference evidence="13" key="1">
    <citation type="journal article" date="2020" name="mSystems">
        <title>Genome- and Community-Level Interaction Insights into Carbon Utilization and Element Cycling Functions of Hydrothermarchaeota in Hydrothermal Sediment.</title>
        <authorList>
            <person name="Zhou Z."/>
            <person name="Liu Y."/>
            <person name="Xu W."/>
            <person name="Pan J."/>
            <person name="Luo Z.H."/>
            <person name="Li M."/>
        </authorList>
    </citation>
    <scope>NUCLEOTIDE SEQUENCE [LARGE SCALE GENOMIC DNA]</scope>
    <source>
        <strain evidence="13">SpSt-479</strain>
    </source>
</reference>
<comment type="subcellular location">
    <subcellularLocation>
        <location evidence="2">Membrane</location>
    </subcellularLocation>
</comment>
<evidence type="ECO:0000256" key="4">
    <source>
        <dbReference type="ARBA" id="ARBA00022553"/>
    </source>
</evidence>
<dbReference type="CDD" id="cd00082">
    <property type="entry name" value="HisKA"/>
    <property type="match status" value="1"/>
</dbReference>
<proteinExistence type="predicted"/>
<dbReference type="InterPro" id="IPR035965">
    <property type="entry name" value="PAS-like_dom_sf"/>
</dbReference>
<feature type="domain" description="HAMP" evidence="12">
    <location>
        <begin position="185"/>
        <end position="237"/>
    </location>
</feature>
<dbReference type="NCBIfam" id="TIGR00229">
    <property type="entry name" value="sensory_box"/>
    <property type="match status" value="1"/>
</dbReference>
<evidence type="ECO:0000256" key="8">
    <source>
        <dbReference type="SAM" id="Phobius"/>
    </source>
</evidence>
<evidence type="ECO:0000259" key="11">
    <source>
        <dbReference type="PROSITE" id="PS50113"/>
    </source>
</evidence>
<dbReference type="Pfam" id="PF00512">
    <property type="entry name" value="HisKA"/>
    <property type="match status" value="1"/>
</dbReference>
<dbReference type="InterPro" id="IPR036890">
    <property type="entry name" value="HATPase_C_sf"/>
</dbReference>
<evidence type="ECO:0000256" key="7">
    <source>
        <dbReference type="SAM" id="Coils"/>
    </source>
</evidence>
<feature type="domain" description="Histidine kinase" evidence="9">
    <location>
        <begin position="419"/>
        <end position="637"/>
    </location>
</feature>
<evidence type="ECO:0000256" key="3">
    <source>
        <dbReference type="ARBA" id="ARBA00012438"/>
    </source>
</evidence>
<evidence type="ECO:0000256" key="5">
    <source>
        <dbReference type="ARBA" id="ARBA00022679"/>
    </source>
</evidence>
<dbReference type="PANTHER" id="PTHR43047">
    <property type="entry name" value="TWO-COMPONENT HISTIDINE PROTEIN KINASE"/>
    <property type="match status" value="1"/>
</dbReference>
<accession>A0A7V2ZLN4</accession>
<dbReference type="CDD" id="cd06225">
    <property type="entry name" value="HAMP"/>
    <property type="match status" value="1"/>
</dbReference>
<dbReference type="Gene3D" id="3.30.565.10">
    <property type="entry name" value="Histidine kinase-like ATPase, C-terminal domain"/>
    <property type="match status" value="1"/>
</dbReference>
<dbReference type="PRINTS" id="PR00344">
    <property type="entry name" value="BCTRLSENSOR"/>
</dbReference>
<dbReference type="CDD" id="cd00130">
    <property type="entry name" value="PAS"/>
    <property type="match status" value="1"/>
</dbReference>
<dbReference type="SMART" id="SM00304">
    <property type="entry name" value="HAMP"/>
    <property type="match status" value="1"/>
</dbReference>
<dbReference type="InterPro" id="IPR003661">
    <property type="entry name" value="HisK_dim/P_dom"/>
</dbReference>
<dbReference type="SMART" id="SM00091">
    <property type="entry name" value="PAS"/>
    <property type="match status" value="1"/>
</dbReference>
<dbReference type="Gene3D" id="6.10.340.10">
    <property type="match status" value="1"/>
</dbReference>
<feature type="domain" description="PAC" evidence="11">
    <location>
        <begin position="349"/>
        <end position="401"/>
    </location>
</feature>
<keyword evidence="8" id="KW-0472">Membrane</keyword>
<dbReference type="SUPFAM" id="SSF158472">
    <property type="entry name" value="HAMP domain-like"/>
    <property type="match status" value="1"/>
</dbReference>
<dbReference type="Gene3D" id="3.30.450.20">
    <property type="entry name" value="PAS domain"/>
    <property type="match status" value="1"/>
</dbReference>
<keyword evidence="4" id="KW-0597">Phosphoprotein</keyword>
<dbReference type="GO" id="GO:0005886">
    <property type="term" value="C:plasma membrane"/>
    <property type="evidence" value="ECO:0007669"/>
    <property type="project" value="TreeGrafter"/>
</dbReference>
<dbReference type="InterPro" id="IPR000700">
    <property type="entry name" value="PAS-assoc_C"/>
</dbReference>
<keyword evidence="8" id="KW-0812">Transmembrane</keyword>
<keyword evidence="5" id="KW-0808">Transferase</keyword>
<dbReference type="Pfam" id="PF02518">
    <property type="entry name" value="HATPase_c"/>
    <property type="match status" value="1"/>
</dbReference>
<feature type="domain" description="PAS" evidence="10">
    <location>
        <begin position="274"/>
        <end position="318"/>
    </location>
</feature>
<dbReference type="SMART" id="SM00388">
    <property type="entry name" value="HisKA"/>
    <property type="match status" value="1"/>
</dbReference>
<dbReference type="GO" id="GO:0000155">
    <property type="term" value="F:phosphorelay sensor kinase activity"/>
    <property type="evidence" value="ECO:0007669"/>
    <property type="project" value="InterPro"/>
</dbReference>
<gene>
    <name evidence="13" type="ORF">ENS31_11935</name>
</gene>
<comment type="catalytic activity">
    <reaction evidence="1">
        <text>ATP + protein L-histidine = ADP + protein N-phospho-L-histidine.</text>
        <dbReference type="EC" id="2.7.13.3"/>
    </reaction>
</comment>
<organism evidence="13">
    <name type="scientific">Ignavibacterium album</name>
    <dbReference type="NCBI Taxonomy" id="591197"/>
    <lineage>
        <taxon>Bacteria</taxon>
        <taxon>Pseudomonadati</taxon>
        <taxon>Ignavibacteriota</taxon>
        <taxon>Ignavibacteria</taxon>
        <taxon>Ignavibacteriales</taxon>
        <taxon>Ignavibacteriaceae</taxon>
        <taxon>Ignavibacterium</taxon>
    </lineage>
</organism>
<protein>
    <recommendedName>
        <fullName evidence="3">histidine kinase</fullName>
        <ecNumber evidence="3">2.7.13.3</ecNumber>
    </recommendedName>
</protein>
<feature type="coiled-coil region" evidence="7">
    <location>
        <begin position="215"/>
        <end position="252"/>
    </location>
</feature>
<evidence type="ECO:0000259" key="10">
    <source>
        <dbReference type="PROSITE" id="PS50112"/>
    </source>
</evidence>
<dbReference type="InterPro" id="IPR003660">
    <property type="entry name" value="HAMP_dom"/>
</dbReference>
<dbReference type="SMART" id="SM00387">
    <property type="entry name" value="HATPase_c"/>
    <property type="match status" value="1"/>
</dbReference>
<name>A0A7V2ZLN4_9BACT</name>
<dbReference type="AlphaFoldDB" id="A0A7V2ZLN4"/>
<dbReference type="Pfam" id="PF13426">
    <property type="entry name" value="PAS_9"/>
    <property type="match status" value="1"/>
</dbReference>
<evidence type="ECO:0000256" key="6">
    <source>
        <dbReference type="ARBA" id="ARBA00022777"/>
    </source>
</evidence>
<dbReference type="PROSITE" id="PS50109">
    <property type="entry name" value="HIS_KIN"/>
    <property type="match status" value="1"/>
</dbReference>
<dbReference type="SUPFAM" id="SSF55874">
    <property type="entry name" value="ATPase domain of HSP90 chaperone/DNA topoisomerase II/histidine kinase"/>
    <property type="match status" value="1"/>
</dbReference>
<dbReference type="SUPFAM" id="SSF55785">
    <property type="entry name" value="PYP-like sensor domain (PAS domain)"/>
    <property type="match status" value="1"/>
</dbReference>
<keyword evidence="7" id="KW-0175">Coiled coil</keyword>
<evidence type="ECO:0000259" key="9">
    <source>
        <dbReference type="PROSITE" id="PS50109"/>
    </source>
</evidence>
<dbReference type="InterPro" id="IPR003594">
    <property type="entry name" value="HATPase_dom"/>
</dbReference>
<dbReference type="InterPro" id="IPR001610">
    <property type="entry name" value="PAC"/>
</dbReference>
<keyword evidence="8" id="KW-1133">Transmembrane helix</keyword>
<dbReference type="InterPro" id="IPR000014">
    <property type="entry name" value="PAS"/>
</dbReference>
<dbReference type="InterPro" id="IPR036097">
    <property type="entry name" value="HisK_dim/P_sf"/>
</dbReference>
<dbReference type="PROSITE" id="PS50885">
    <property type="entry name" value="HAMP"/>
    <property type="match status" value="1"/>
</dbReference>
<dbReference type="SUPFAM" id="SSF47384">
    <property type="entry name" value="Homodimeric domain of signal transducing histidine kinase"/>
    <property type="match status" value="1"/>
</dbReference>